<comment type="caution">
    <text evidence="2">The sequence shown here is derived from an EMBL/GenBank/DDBJ whole genome shotgun (WGS) entry which is preliminary data.</text>
</comment>
<dbReference type="InterPro" id="IPR036812">
    <property type="entry name" value="NAD(P)_OxRdtase_dom_sf"/>
</dbReference>
<protein>
    <submittedName>
        <fullName evidence="2">NADP-dependent oxidoreductase domain-containing protein</fullName>
    </submittedName>
</protein>
<dbReference type="SUPFAM" id="SSF51430">
    <property type="entry name" value="NAD(P)-linked oxidoreductase"/>
    <property type="match status" value="1"/>
</dbReference>
<evidence type="ECO:0000313" key="2">
    <source>
        <dbReference type="EMBL" id="KAH9832293.1"/>
    </source>
</evidence>
<accession>A0ABQ8K6Z1</accession>
<dbReference type="Gene3D" id="3.20.20.100">
    <property type="entry name" value="NADP-dependent oxidoreductase domain"/>
    <property type="match status" value="1"/>
</dbReference>
<dbReference type="InterPro" id="IPR020471">
    <property type="entry name" value="AKR"/>
</dbReference>
<sequence>MDQELAEKDPTQVLLRWSLQHGFVPLPKSSRPTRIRSNAALYDFSLTEEDMAKLDELDHGKAGALSWNPVDVD</sequence>
<proteinExistence type="predicted"/>
<dbReference type="PANTHER" id="PTHR43827:SF13">
    <property type="entry name" value="ALDO_KETO REDUCTASE FAMILY PROTEIN"/>
    <property type="match status" value="1"/>
</dbReference>
<gene>
    <name evidence="2" type="ORF">C8Q71DRAFT_910273</name>
</gene>
<dbReference type="PANTHER" id="PTHR43827">
    <property type="entry name" value="2,5-DIKETO-D-GLUCONIC ACID REDUCTASE"/>
    <property type="match status" value="1"/>
</dbReference>
<name>A0ABQ8K6Z1_9APHY</name>
<evidence type="ECO:0000259" key="1">
    <source>
        <dbReference type="Pfam" id="PF00248"/>
    </source>
</evidence>
<keyword evidence="3" id="KW-1185">Reference proteome</keyword>
<organism evidence="2 3">
    <name type="scientific">Rhodofomes roseus</name>
    <dbReference type="NCBI Taxonomy" id="34475"/>
    <lineage>
        <taxon>Eukaryota</taxon>
        <taxon>Fungi</taxon>
        <taxon>Dikarya</taxon>
        <taxon>Basidiomycota</taxon>
        <taxon>Agaricomycotina</taxon>
        <taxon>Agaricomycetes</taxon>
        <taxon>Polyporales</taxon>
        <taxon>Rhodofomes</taxon>
    </lineage>
</organism>
<dbReference type="RefSeq" id="XP_047775312.1">
    <property type="nucleotide sequence ID" value="XM_047929082.1"/>
</dbReference>
<dbReference type="InterPro" id="IPR023210">
    <property type="entry name" value="NADP_OxRdtase_dom"/>
</dbReference>
<dbReference type="Pfam" id="PF00248">
    <property type="entry name" value="Aldo_ket_red"/>
    <property type="match status" value="1"/>
</dbReference>
<dbReference type="Proteomes" id="UP000814176">
    <property type="component" value="Unassembled WGS sequence"/>
</dbReference>
<reference evidence="2 3" key="1">
    <citation type="journal article" date="2021" name="Environ. Microbiol.">
        <title>Gene family expansions and transcriptome signatures uncover fungal adaptations to wood decay.</title>
        <authorList>
            <person name="Hage H."/>
            <person name="Miyauchi S."/>
            <person name="Viragh M."/>
            <person name="Drula E."/>
            <person name="Min B."/>
            <person name="Chaduli D."/>
            <person name="Navarro D."/>
            <person name="Favel A."/>
            <person name="Norest M."/>
            <person name="Lesage-Meessen L."/>
            <person name="Balint B."/>
            <person name="Merenyi Z."/>
            <person name="de Eugenio L."/>
            <person name="Morin E."/>
            <person name="Martinez A.T."/>
            <person name="Baldrian P."/>
            <person name="Stursova M."/>
            <person name="Martinez M.J."/>
            <person name="Novotny C."/>
            <person name="Magnuson J.K."/>
            <person name="Spatafora J.W."/>
            <person name="Maurice S."/>
            <person name="Pangilinan J."/>
            <person name="Andreopoulos W."/>
            <person name="LaButti K."/>
            <person name="Hundley H."/>
            <person name="Na H."/>
            <person name="Kuo A."/>
            <person name="Barry K."/>
            <person name="Lipzen A."/>
            <person name="Henrissat B."/>
            <person name="Riley R."/>
            <person name="Ahrendt S."/>
            <person name="Nagy L.G."/>
            <person name="Grigoriev I.V."/>
            <person name="Martin F."/>
            <person name="Rosso M.N."/>
        </authorList>
    </citation>
    <scope>NUCLEOTIDE SEQUENCE [LARGE SCALE GENOMIC DNA]</scope>
    <source>
        <strain evidence="2 3">CIRM-BRFM 1785</strain>
    </source>
</reference>
<evidence type="ECO:0000313" key="3">
    <source>
        <dbReference type="Proteomes" id="UP000814176"/>
    </source>
</evidence>
<feature type="domain" description="NADP-dependent oxidoreductase" evidence="1">
    <location>
        <begin position="7"/>
        <end position="58"/>
    </location>
</feature>
<dbReference type="GeneID" id="72009814"/>
<dbReference type="EMBL" id="JADCUA010000022">
    <property type="protein sequence ID" value="KAH9832293.1"/>
    <property type="molecule type" value="Genomic_DNA"/>
</dbReference>